<feature type="region of interest" description="Disordered" evidence="1">
    <location>
        <begin position="355"/>
        <end position="387"/>
    </location>
</feature>
<dbReference type="EMBL" id="KI913984">
    <property type="protein sequence ID" value="ETV94691.1"/>
    <property type="molecule type" value="Genomic_DNA"/>
</dbReference>
<dbReference type="VEuPathDB" id="FungiDB:H310_11669"/>
<accession>A0A024TMU8</accession>
<dbReference type="GO" id="GO:0030245">
    <property type="term" value="P:cellulose catabolic process"/>
    <property type="evidence" value="ECO:0007669"/>
    <property type="project" value="InterPro"/>
</dbReference>
<feature type="signal peptide" evidence="2">
    <location>
        <begin position="1"/>
        <end position="18"/>
    </location>
</feature>
<dbReference type="GeneID" id="20088719"/>
<dbReference type="PRINTS" id="PR00733">
    <property type="entry name" value="GLHYDRLASE6"/>
</dbReference>
<sequence length="424" mass="45639">MARLVVATFLAVMTIAMASLVDLPLCGGPVMSYGPAKATYPALADALTLVEEQPIAVWWSDNNPTHRIEIDALFDRCNASTVPTIVVYALPNKDCHASYSNRGFINSTEQYTAFVQQLATLVGSRPVIYILEPDAVGLATGGGCGQDAGYLDNMQRASAVLTTNNANAMLYVDVGYWMLQTDDKARQIASALQVVSATSRLHSVRGIVLNTANYRPVSEITSLCARLIQVAGNPDWRCVIDTSRNYQTPTTTTEWCNNKFGAIGIPPTRNTGFPNLVDAFLWIKIPGESDGECINRTAIAGPMHSIDAMPGPAAAVFFPQAFRTLWNQGYFVQNNLAPVLEQDAEAMVLAQVESKTPDLARPDGSDAPTTQRPHLPEEPHPSKLNNQVPRPAAAILTSSSPNDSVFLTWGIHGTVVVAGALLAL</sequence>
<feature type="compositionally biased region" description="Basic and acidic residues" evidence="1">
    <location>
        <begin position="355"/>
        <end position="364"/>
    </location>
</feature>
<evidence type="ECO:0000256" key="2">
    <source>
        <dbReference type="SAM" id="SignalP"/>
    </source>
</evidence>
<reference evidence="3" key="1">
    <citation type="submission" date="2013-12" db="EMBL/GenBank/DDBJ databases">
        <title>The Genome Sequence of Aphanomyces invadans NJM9701.</title>
        <authorList>
            <consortium name="The Broad Institute Genomics Platform"/>
            <person name="Russ C."/>
            <person name="Tyler B."/>
            <person name="van West P."/>
            <person name="Dieguez-Uribeondo J."/>
            <person name="Young S.K."/>
            <person name="Zeng Q."/>
            <person name="Gargeya S."/>
            <person name="Fitzgerald M."/>
            <person name="Abouelleil A."/>
            <person name="Alvarado L."/>
            <person name="Chapman S.B."/>
            <person name="Gainer-Dewar J."/>
            <person name="Goldberg J."/>
            <person name="Griggs A."/>
            <person name="Gujja S."/>
            <person name="Hansen M."/>
            <person name="Howarth C."/>
            <person name="Imamovic A."/>
            <person name="Ireland A."/>
            <person name="Larimer J."/>
            <person name="McCowan C."/>
            <person name="Murphy C."/>
            <person name="Pearson M."/>
            <person name="Poon T.W."/>
            <person name="Priest M."/>
            <person name="Roberts A."/>
            <person name="Saif S."/>
            <person name="Shea T."/>
            <person name="Sykes S."/>
            <person name="Wortman J."/>
            <person name="Nusbaum C."/>
            <person name="Birren B."/>
        </authorList>
    </citation>
    <scope>NUCLEOTIDE SEQUENCE [LARGE SCALE GENOMIC DNA]</scope>
    <source>
        <strain evidence="3">NJM9701</strain>
    </source>
</reference>
<keyword evidence="2" id="KW-0732">Signal</keyword>
<dbReference type="RefSeq" id="XP_008876636.1">
    <property type="nucleotide sequence ID" value="XM_008878414.1"/>
</dbReference>
<dbReference type="Gene3D" id="3.20.20.40">
    <property type="entry name" value="1, 4-beta cellobiohydrolase"/>
    <property type="match status" value="1"/>
</dbReference>
<dbReference type="OrthoDB" id="64893at2759"/>
<dbReference type="InterPro" id="IPR016288">
    <property type="entry name" value="Beta_cellobiohydrolase"/>
</dbReference>
<dbReference type="PANTHER" id="PTHR34876:SF4">
    <property type="entry name" value="1,4-BETA-D-GLUCAN CELLOBIOHYDROLASE C-RELATED"/>
    <property type="match status" value="1"/>
</dbReference>
<dbReference type="STRING" id="157072.A0A024TMU8"/>
<dbReference type="Pfam" id="PF01341">
    <property type="entry name" value="Glyco_hydro_6"/>
    <property type="match status" value="1"/>
</dbReference>
<dbReference type="PANTHER" id="PTHR34876">
    <property type="match status" value="1"/>
</dbReference>
<dbReference type="SUPFAM" id="SSF51989">
    <property type="entry name" value="Glycosyl hydrolases family 6, cellulases"/>
    <property type="match status" value="1"/>
</dbReference>
<gene>
    <name evidence="3" type="ORF">H310_11669</name>
</gene>
<dbReference type="EMBL" id="KI913984">
    <property type="protein sequence ID" value="ETV94692.1"/>
    <property type="molecule type" value="Genomic_DNA"/>
</dbReference>
<evidence type="ECO:0000313" key="3">
    <source>
        <dbReference type="EMBL" id="ETV94692.1"/>
    </source>
</evidence>
<dbReference type="RefSeq" id="XP_008876637.1">
    <property type="nucleotide sequence ID" value="XM_008878415.1"/>
</dbReference>
<evidence type="ECO:0008006" key="4">
    <source>
        <dbReference type="Google" id="ProtNLM"/>
    </source>
</evidence>
<dbReference type="InterPro" id="IPR036434">
    <property type="entry name" value="Beta_cellobiohydrolase_sf"/>
</dbReference>
<dbReference type="GO" id="GO:0004553">
    <property type="term" value="F:hydrolase activity, hydrolyzing O-glycosyl compounds"/>
    <property type="evidence" value="ECO:0007669"/>
    <property type="project" value="InterPro"/>
</dbReference>
<dbReference type="eggNOG" id="ENOG502QWHE">
    <property type="taxonomic scope" value="Eukaryota"/>
</dbReference>
<name>A0A024TMU8_9STRA</name>
<proteinExistence type="predicted"/>
<evidence type="ECO:0000256" key="1">
    <source>
        <dbReference type="SAM" id="MobiDB-lite"/>
    </source>
</evidence>
<organism evidence="3">
    <name type="scientific">Aphanomyces invadans</name>
    <dbReference type="NCBI Taxonomy" id="157072"/>
    <lineage>
        <taxon>Eukaryota</taxon>
        <taxon>Sar</taxon>
        <taxon>Stramenopiles</taxon>
        <taxon>Oomycota</taxon>
        <taxon>Saprolegniomycetes</taxon>
        <taxon>Saprolegniales</taxon>
        <taxon>Verrucalvaceae</taxon>
        <taxon>Aphanomyces</taxon>
    </lineage>
</organism>
<protein>
    <recommendedName>
        <fullName evidence="4">Glycoside hydrolase</fullName>
    </recommendedName>
</protein>
<feature type="chain" id="PRO_5007352967" description="Glycoside hydrolase" evidence="2">
    <location>
        <begin position="19"/>
        <end position="424"/>
    </location>
</feature>
<dbReference type="AlphaFoldDB" id="A0A024TMU8"/>